<dbReference type="SUPFAM" id="SSF55469">
    <property type="entry name" value="FMN-dependent nitroreductase-like"/>
    <property type="match status" value="1"/>
</dbReference>
<comment type="caution">
    <text evidence="4">The sequence shown here is derived from an EMBL/GenBank/DDBJ whole genome shotgun (WGS) entry which is preliminary data.</text>
</comment>
<evidence type="ECO:0000313" key="5">
    <source>
        <dbReference type="Proteomes" id="UP000281915"/>
    </source>
</evidence>
<protein>
    <submittedName>
        <fullName evidence="4">Nitroreductase family protein</fullName>
    </submittedName>
</protein>
<dbReference type="AlphaFoldDB" id="A0A3M8CS08"/>
<feature type="domain" description="Nitroreductase" evidence="3">
    <location>
        <begin position="8"/>
        <end position="184"/>
    </location>
</feature>
<dbReference type="GO" id="GO:0016491">
    <property type="term" value="F:oxidoreductase activity"/>
    <property type="evidence" value="ECO:0007669"/>
    <property type="project" value="UniProtKB-KW"/>
</dbReference>
<accession>A0A3M8CS08</accession>
<reference evidence="4 5" key="1">
    <citation type="submission" date="2018-10" db="EMBL/GenBank/DDBJ databases">
        <title>Phylogenomics of Brevibacillus.</title>
        <authorList>
            <person name="Dunlap C."/>
        </authorList>
    </citation>
    <scope>NUCLEOTIDE SEQUENCE [LARGE SCALE GENOMIC DNA]</scope>
    <source>
        <strain evidence="4 5">JCM 15085</strain>
    </source>
</reference>
<dbReference type="PANTHER" id="PTHR43673:SF12">
    <property type="entry name" value="PROTEIN DRGA"/>
    <property type="match status" value="1"/>
</dbReference>
<dbReference type="RefSeq" id="WP_122913459.1">
    <property type="nucleotide sequence ID" value="NZ_RHHT01000025.1"/>
</dbReference>
<name>A0A3M8CS08_9BACL</name>
<dbReference type="CDD" id="cd02137">
    <property type="entry name" value="MhqN-like"/>
    <property type="match status" value="1"/>
</dbReference>
<evidence type="ECO:0000256" key="1">
    <source>
        <dbReference type="ARBA" id="ARBA00007118"/>
    </source>
</evidence>
<dbReference type="Pfam" id="PF00881">
    <property type="entry name" value="Nitroreductase"/>
    <property type="match status" value="1"/>
</dbReference>
<dbReference type="Proteomes" id="UP000281915">
    <property type="component" value="Unassembled WGS sequence"/>
</dbReference>
<keyword evidence="2" id="KW-0560">Oxidoreductase</keyword>
<dbReference type="InterPro" id="IPR000415">
    <property type="entry name" value="Nitroreductase-like"/>
</dbReference>
<organism evidence="4 5">
    <name type="scientific">Brevibacillus panacihumi</name>
    <dbReference type="NCBI Taxonomy" id="497735"/>
    <lineage>
        <taxon>Bacteria</taxon>
        <taxon>Bacillati</taxon>
        <taxon>Bacillota</taxon>
        <taxon>Bacilli</taxon>
        <taxon>Bacillales</taxon>
        <taxon>Paenibacillaceae</taxon>
        <taxon>Brevibacillus</taxon>
    </lineage>
</organism>
<dbReference type="InterPro" id="IPR029479">
    <property type="entry name" value="Nitroreductase"/>
</dbReference>
<evidence type="ECO:0000259" key="3">
    <source>
        <dbReference type="Pfam" id="PF00881"/>
    </source>
</evidence>
<proteinExistence type="inferred from homology"/>
<dbReference type="Gene3D" id="3.40.109.10">
    <property type="entry name" value="NADH Oxidase"/>
    <property type="match status" value="1"/>
</dbReference>
<evidence type="ECO:0000256" key="2">
    <source>
        <dbReference type="ARBA" id="ARBA00023002"/>
    </source>
</evidence>
<dbReference type="PANTHER" id="PTHR43673">
    <property type="entry name" value="NAD(P)H NITROREDUCTASE YDGI-RELATED"/>
    <property type="match status" value="1"/>
</dbReference>
<evidence type="ECO:0000313" key="4">
    <source>
        <dbReference type="EMBL" id="RNB78408.1"/>
    </source>
</evidence>
<dbReference type="EMBL" id="RHHT01000025">
    <property type="protein sequence ID" value="RNB78408.1"/>
    <property type="molecule type" value="Genomic_DNA"/>
</dbReference>
<gene>
    <name evidence="4" type="ORF">EDM58_11430</name>
</gene>
<comment type="similarity">
    <text evidence="1">Belongs to the nitroreductase family.</text>
</comment>
<sequence>MNDFSSLIRLRRSANKFLPDVKISREDLDEIFSDVKFAPTAFNLQHAHYLVVDSPEMKERMFEAANRQYKVKTASAVILVLGNKMAYQNVGKVNEGLLQLGILSKQEFDHTVSSVTSFYESRGESFLHDEAIRNASLSAMLFMLAAKDKGWDTCPMIGFDPVEVSKHLNIPDTYEPVLMITIGKEDLSSQRVRGYRKPTGEFVSYNAFQ</sequence>